<keyword evidence="2" id="KW-1185">Reference proteome</keyword>
<sequence>MLKIFVTFIVISMLPSLGFSQSSLPQKNEAALKKITPIFSQLVMLSSPKGFDLVFEEAKDSSYIQESVLAGESIKKWSQMITVTGYKGLALNPNASPKAFAELISNGFRKVCPSSFNSVGPGDTKIDGYSSFVTITSCGTANPTDSYSESTLIIALRGEKDLYTIQWSERGEVSDKPLKLDQQKWVGRLQMLNPIKLCSKVPDEPAPYPSCLNRP</sequence>
<accession>Q21RE5</accession>
<name>Q21RE5_ALBFT</name>
<dbReference type="KEGG" id="rfr:Rfer_3959"/>
<proteinExistence type="predicted"/>
<dbReference type="AlphaFoldDB" id="Q21RE5"/>
<dbReference type="RefSeq" id="WP_011466220.1">
    <property type="nucleotide sequence ID" value="NC_007908.1"/>
</dbReference>
<gene>
    <name evidence="1" type="ordered locus">Rfer_3959</name>
</gene>
<evidence type="ECO:0000313" key="2">
    <source>
        <dbReference type="Proteomes" id="UP000008332"/>
    </source>
</evidence>
<dbReference type="EMBL" id="CP000267">
    <property type="protein sequence ID" value="ABD71658.1"/>
    <property type="molecule type" value="Genomic_DNA"/>
</dbReference>
<evidence type="ECO:0000313" key="1">
    <source>
        <dbReference type="EMBL" id="ABD71658.1"/>
    </source>
</evidence>
<dbReference type="eggNOG" id="ENOG5031WU7">
    <property type="taxonomic scope" value="Bacteria"/>
</dbReference>
<dbReference type="Proteomes" id="UP000008332">
    <property type="component" value="Chromosome"/>
</dbReference>
<dbReference type="HOGENOM" id="CLU_1271029_0_0_4"/>
<dbReference type="OrthoDB" id="8564128at2"/>
<reference evidence="2" key="1">
    <citation type="submission" date="2006-02" db="EMBL/GenBank/DDBJ databases">
        <title>Complete sequence of chromosome of Rhodoferax ferrireducens DSM 15236.</title>
        <authorList>
            <person name="Copeland A."/>
            <person name="Lucas S."/>
            <person name="Lapidus A."/>
            <person name="Barry K."/>
            <person name="Detter J.C."/>
            <person name="Glavina del Rio T."/>
            <person name="Hammon N."/>
            <person name="Israni S."/>
            <person name="Pitluck S."/>
            <person name="Brettin T."/>
            <person name="Bruce D."/>
            <person name="Han C."/>
            <person name="Tapia R."/>
            <person name="Gilna P."/>
            <person name="Kiss H."/>
            <person name="Schmutz J."/>
            <person name="Larimer F."/>
            <person name="Land M."/>
            <person name="Kyrpides N."/>
            <person name="Ivanova N."/>
            <person name="Richardson P."/>
        </authorList>
    </citation>
    <scope>NUCLEOTIDE SEQUENCE [LARGE SCALE GENOMIC DNA]</scope>
    <source>
        <strain evidence="2">ATCC BAA-621 / DSM 15236 / T118</strain>
    </source>
</reference>
<organism evidence="1 2">
    <name type="scientific">Albidiferax ferrireducens (strain ATCC BAA-621 / DSM 15236 / T118)</name>
    <name type="common">Rhodoferax ferrireducens</name>
    <dbReference type="NCBI Taxonomy" id="338969"/>
    <lineage>
        <taxon>Bacteria</taxon>
        <taxon>Pseudomonadati</taxon>
        <taxon>Pseudomonadota</taxon>
        <taxon>Betaproteobacteria</taxon>
        <taxon>Burkholderiales</taxon>
        <taxon>Comamonadaceae</taxon>
        <taxon>Rhodoferax</taxon>
    </lineage>
</organism>
<protein>
    <submittedName>
        <fullName evidence="1">Uncharacterized protein</fullName>
    </submittedName>
</protein>